<proteinExistence type="predicted"/>
<feature type="signal peptide" evidence="1">
    <location>
        <begin position="1"/>
        <end position="18"/>
    </location>
</feature>
<dbReference type="Proteomes" id="UP001233264">
    <property type="component" value="Chromosome"/>
</dbReference>
<accession>A0ABY8T9J5</accession>
<reference evidence="2 3" key="1">
    <citation type="submission" date="2023-03" db="EMBL/GenBank/DDBJ databases">
        <authorList>
            <person name="Menendez E."/>
            <person name="Kaur S."/>
            <person name="Flores-Felix J.D."/>
            <person name="diCenzo G.C."/>
            <person name="Peix A."/>
            <person name="Velazquez E."/>
        </authorList>
    </citation>
    <scope>NUCLEOTIDE SEQUENCE [LARGE SCALE GENOMIC DNA]</scope>
    <source>
        <strain evidence="2 3">CCBAU 71714</strain>
    </source>
</reference>
<evidence type="ECO:0000313" key="2">
    <source>
        <dbReference type="EMBL" id="WHS94586.1"/>
    </source>
</evidence>
<keyword evidence="1" id="KW-0732">Signal</keyword>
<gene>
    <name evidence="2" type="ORF">PZL22_002321</name>
</gene>
<name>A0ABY8T9J5_9HYPH</name>
<sequence>MRFIVLAAALLASGAAYAQETKHGWGFQFRQDTFDKVVLPLSMMSEEGDSFDKATLAVACGPNGKLVAFFQPSGFVSFDSSAKLQLRDGNGTKEFTFSVGEVPHLAKRLMIDAGETEKLIDVFARADGQDVPFRSGEKQGAFSSIAARTTYDLLRQNCPK</sequence>
<organism evidence="2 3">
    <name type="scientific">Sinorhizobium kummerowiae</name>
    <dbReference type="NCBI Taxonomy" id="158892"/>
    <lineage>
        <taxon>Bacteria</taxon>
        <taxon>Pseudomonadati</taxon>
        <taxon>Pseudomonadota</taxon>
        <taxon>Alphaproteobacteria</taxon>
        <taxon>Hyphomicrobiales</taxon>
        <taxon>Rhizobiaceae</taxon>
        <taxon>Sinorhizobium/Ensifer group</taxon>
        <taxon>Sinorhizobium</taxon>
    </lineage>
</organism>
<keyword evidence="3" id="KW-1185">Reference proteome</keyword>
<feature type="chain" id="PRO_5046251618" evidence="1">
    <location>
        <begin position="19"/>
        <end position="160"/>
    </location>
</feature>
<protein>
    <submittedName>
        <fullName evidence="2">Uncharacterized protein</fullName>
    </submittedName>
</protein>
<evidence type="ECO:0000313" key="3">
    <source>
        <dbReference type="Proteomes" id="UP001233264"/>
    </source>
</evidence>
<dbReference type="RefSeq" id="WP_284718659.1">
    <property type="nucleotide sequence ID" value="NZ_CP120365.1"/>
</dbReference>
<dbReference type="EMBL" id="CP120365">
    <property type="protein sequence ID" value="WHS94586.1"/>
    <property type="molecule type" value="Genomic_DNA"/>
</dbReference>
<evidence type="ECO:0000256" key="1">
    <source>
        <dbReference type="SAM" id="SignalP"/>
    </source>
</evidence>